<comment type="subunit">
    <text evidence="4">The glycine cleavage system is composed of four proteins: P, T, L and H. In this organism, the P 'protein' is a heterodimer of two subunits.</text>
</comment>
<keyword evidence="7" id="KW-1185">Reference proteome</keyword>
<dbReference type="GO" id="GO:0009116">
    <property type="term" value="P:nucleoside metabolic process"/>
    <property type="evidence" value="ECO:0007669"/>
    <property type="project" value="InterPro"/>
</dbReference>
<dbReference type="PANTHER" id="PTHR42806">
    <property type="entry name" value="GLYCINE CLEAVAGE SYSTEM P-PROTEIN"/>
    <property type="match status" value="1"/>
</dbReference>
<evidence type="ECO:0000313" key="7">
    <source>
        <dbReference type="Proteomes" id="UP000538147"/>
    </source>
</evidence>
<dbReference type="PIRSF" id="PIRSF006815">
    <property type="entry name" value="GcvPA"/>
    <property type="match status" value="1"/>
</dbReference>
<dbReference type="InterPro" id="IPR015424">
    <property type="entry name" value="PyrdxlP-dep_Trfase"/>
</dbReference>
<sequence length="455" mass="48528">MRYLPLAQADREAMLATIGAPDIDALFIDVPESARLGGPIAGLPNHSPEMLVERELAAMAGKNLTAGTVPFFVGAGAYKHHVPASVDHIIQRGEFLTAYTPYQPEIAQGTLQVLFEFQTQVARLTGMEVANASMYDGSTAMTEAVFMARRVTRRKKAIVSGGVHPHYVAVLNTLTRFTDDEVLTHTPSLTSGTPGDDMTTLIAAIDTETSCVVVQNPNIFGHVADLTPLAEAAHAAGALLIVVVTEVISLGAVKSPGEMGADIVVGEGQSIGNGLNFGGPYLGLFACRDKHVRQMPGRLCGETVDADGKRGFVLTLSTREQHIRREKATSNICTNSGLCALAFSVHMTLLGEKGLRQLAAINHARAVQLAERLARIPGVELVTQRFFNEFTLKLPVEARPVIRKLADKGVLGGVSLGRLFPGVAELTHGMVVAVTETATDNDFDAFEDALDEVLA</sequence>
<dbReference type="GO" id="GO:0019464">
    <property type="term" value="P:glycine decarboxylation via glycine cleavage system"/>
    <property type="evidence" value="ECO:0007669"/>
    <property type="project" value="UniProtKB-UniRule"/>
</dbReference>
<proteinExistence type="inferred from homology"/>
<evidence type="ECO:0000313" key="6">
    <source>
        <dbReference type="EMBL" id="MBB6228123.1"/>
    </source>
</evidence>
<dbReference type="SUPFAM" id="SSF53383">
    <property type="entry name" value="PLP-dependent transferases"/>
    <property type="match status" value="1"/>
</dbReference>
<dbReference type="Proteomes" id="UP000538147">
    <property type="component" value="Unassembled WGS sequence"/>
</dbReference>
<dbReference type="InterPro" id="IPR015421">
    <property type="entry name" value="PyrdxlP-dep_Trfase_major"/>
</dbReference>
<dbReference type="GO" id="GO:0004375">
    <property type="term" value="F:glycine dehydrogenase (decarboxylating) activity"/>
    <property type="evidence" value="ECO:0007669"/>
    <property type="project" value="UniProtKB-EC"/>
</dbReference>
<feature type="domain" description="Glycine cleavage system P-protein N-terminal" evidence="5">
    <location>
        <begin position="1"/>
        <end position="445"/>
    </location>
</feature>
<dbReference type="InterPro" id="IPR049315">
    <property type="entry name" value="GDC-P_N"/>
</dbReference>
<dbReference type="EC" id="1.4.4.2" evidence="4"/>
<evidence type="ECO:0000256" key="4">
    <source>
        <dbReference type="HAMAP-Rule" id="MF_00712"/>
    </source>
</evidence>
<evidence type="ECO:0000259" key="5">
    <source>
        <dbReference type="Pfam" id="PF02347"/>
    </source>
</evidence>
<name>A0A841LAY1_9SPHN</name>
<accession>A0A841LAY1</accession>
<dbReference type="HAMAP" id="MF_00712">
    <property type="entry name" value="GcvPA"/>
    <property type="match status" value="1"/>
</dbReference>
<dbReference type="NCBIfam" id="NF001696">
    <property type="entry name" value="PRK00451.1"/>
    <property type="match status" value="1"/>
</dbReference>
<comment type="catalytic activity">
    <reaction evidence="3 4">
        <text>N(6)-[(R)-lipoyl]-L-lysyl-[glycine-cleavage complex H protein] + glycine + H(+) = N(6)-[(R)-S(8)-aminomethyldihydrolipoyl]-L-lysyl-[glycine-cleavage complex H protein] + CO2</text>
        <dbReference type="Rhea" id="RHEA:24304"/>
        <dbReference type="Rhea" id="RHEA-COMP:10494"/>
        <dbReference type="Rhea" id="RHEA-COMP:10495"/>
        <dbReference type="ChEBI" id="CHEBI:15378"/>
        <dbReference type="ChEBI" id="CHEBI:16526"/>
        <dbReference type="ChEBI" id="CHEBI:57305"/>
        <dbReference type="ChEBI" id="CHEBI:83099"/>
        <dbReference type="ChEBI" id="CHEBI:83143"/>
        <dbReference type="EC" id="1.4.4.2"/>
    </reaction>
</comment>
<dbReference type="CDD" id="cd00613">
    <property type="entry name" value="GDC-P"/>
    <property type="match status" value="1"/>
</dbReference>
<dbReference type="InterPro" id="IPR020581">
    <property type="entry name" value="GDC_P"/>
</dbReference>
<dbReference type="RefSeq" id="WP_184199858.1">
    <property type="nucleotide sequence ID" value="NZ_JACIIV010000015.1"/>
</dbReference>
<keyword evidence="2 4" id="KW-0560">Oxidoreductase</keyword>
<gene>
    <name evidence="4" type="primary">gcvPA</name>
    <name evidence="6" type="ORF">FHS79_002308</name>
</gene>
<comment type="similarity">
    <text evidence="4">Belongs to the GcvP family. N-terminal subunit subfamily.</text>
</comment>
<evidence type="ECO:0000256" key="1">
    <source>
        <dbReference type="ARBA" id="ARBA00003788"/>
    </source>
</evidence>
<dbReference type="EMBL" id="JACIIV010000015">
    <property type="protein sequence ID" value="MBB6228123.1"/>
    <property type="molecule type" value="Genomic_DNA"/>
</dbReference>
<dbReference type="InterPro" id="IPR015422">
    <property type="entry name" value="PyrdxlP-dep_Trfase_small"/>
</dbReference>
<comment type="caution">
    <text evidence="6">The sequence shown here is derived from an EMBL/GenBank/DDBJ whole genome shotgun (WGS) entry which is preliminary data.</text>
</comment>
<organism evidence="6 7">
    <name type="scientific">Polymorphobacter multimanifer</name>
    <dbReference type="NCBI Taxonomy" id="1070431"/>
    <lineage>
        <taxon>Bacteria</taxon>
        <taxon>Pseudomonadati</taxon>
        <taxon>Pseudomonadota</taxon>
        <taxon>Alphaproteobacteria</taxon>
        <taxon>Sphingomonadales</taxon>
        <taxon>Sphingosinicellaceae</taxon>
        <taxon>Polymorphobacter</taxon>
    </lineage>
</organism>
<dbReference type="Gene3D" id="3.90.1150.10">
    <property type="entry name" value="Aspartate Aminotransferase, domain 1"/>
    <property type="match status" value="1"/>
</dbReference>
<comment type="function">
    <text evidence="1 4">The glycine cleavage system catalyzes the degradation of glycine. The P protein binds the alpha-amino group of glycine through its pyridoxal phosphate cofactor; CO(2) is released and the remaining methylamine moiety is then transferred to the lipoamide cofactor of the H protein.</text>
</comment>
<dbReference type="Gene3D" id="3.40.640.10">
    <property type="entry name" value="Type I PLP-dependent aspartate aminotransferase-like (Major domain)"/>
    <property type="match status" value="1"/>
</dbReference>
<reference evidence="6 7" key="1">
    <citation type="submission" date="2020-08" db="EMBL/GenBank/DDBJ databases">
        <title>Genomic Encyclopedia of Type Strains, Phase IV (KMG-IV): sequencing the most valuable type-strain genomes for metagenomic binning, comparative biology and taxonomic classification.</title>
        <authorList>
            <person name="Goeker M."/>
        </authorList>
    </citation>
    <scope>NUCLEOTIDE SEQUENCE [LARGE SCALE GENOMIC DNA]</scope>
    <source>
        <strain evidence="6 7">DSM 102189</strain>
    </source>
</reference>
<protein>
    <recommendedName>
        <fullName evidence="4">Probable glycine dehydrogenase (decarboxylating) subunit 1</fullName>
        <ecNumber evidence="4">1.4.4.2</ecNumber>
    </recommendedName>
    <alternativeName>
        <fullName evidence="4">Glycine cleavage system P-protein subunit 1</fullName>
    </alternativeName>
    <alternativeName>
        <fullName evidence="4">Glycine decarboxylase subunit 1</fullName>
    </alternativeName>
    <alternativeName>
        <fullName evidence="4">Glycine dehydrogenase (aminomethyl-transferring) subunit 1</fullName>
    </alternativeName>
</protein>
<dbReference type="Pfam" id="PF02347">
    <property type="entry name" value="GDC-P"/>
    <property type="match status" value="1"/>
</dbReference>
<dbReference type="PANTHER" id="PTHR42806:SF1">
    <property type="entry name" value="GLYCINE DEHYDROGENASE (DECARBOXYLATING)"/>
    <property type="match status" value="1"/>
</dbReference>
<dbReference type="AlphaFoldDB" id="A0A841LAY1"/>
<evidence type="ECO:0000256" key="2">
    <source>
        <dbReference type="ARBA" id="ARBA00023002"/>
    </source>
</evidence>
<dbReference type="InterPro" id="IPR023010">
    <property type="entry name" value="GcvPA"/>
</dbReference>
<evidence type="ECO:0000256" key="3">
    <source>
        <dbReference type="ARBA" id="ARBA00049026"/>
    </source>
</evidence>